<keyword evidence="1" id="KW-0812">Transmembrane</keyword>
<dbReference type="Proteomes" id="UP000251889">
    <property type="component" value="Unassembled WGS sequence"/>
</dbReference>
<comment type="caution">
    <text evidence="2">The sequence shown here is derived from an EMBL/GenBank/DDBJ whole genome shotgun (WGS) entry which is preliminary data.</text>
</comment>
<evidence type="ECO:0000313" key="3">
    <source>
        <dbReference type="Proteomes" id="UP000251889"/>
    </source>
</evidence>
<dbReference type="AlphaFoldDB" id="A0A364Y4V6"/>
<feature type="transmembrane region" description="Helical" evidence="1">
    <location>
        <begin position="7"/>
        <end position="23"/>
    </location>
</feature>
<dbReference type="EMBL" id="QMFY01000002">
    <property type="protein sequence ID" value="RAW02028.1"/>
    <property type="molecule type" value="Genomic_DNA"/>
</dbReference>
<proteinExistence type="predicted"/>
<evidence type="ECO:0000256" key="1">
    <source>
        <dbReference type="SAM" id="Phobius"/>
    </source>
</evidence>
<feature type="transmembrane region" description="Helical" evidence="1">
    <location>
        <begin position="29"/>
        <end position="46"/>
    </location>
</feature>
<organism evidence="2 3">
    <name type="scientific">Pseudochryseolinea flava</name>
    <dbReference type="NCBI Taxonomy" id="2059302"/>
    <lineage>
        <taxon>Bacteria</taxon>
        <taxon>Pseudomonadati</taxon>
        <taxon>Bacteroidota</taxon>
        <taxon>Cytophagia</taxon>
        <taxon>Cytophagales</taxon>
        <taxon>Fulvivirgaceae</taxon>
        <taxon>Pseudochryseolinea</taxon>
    </lineage>
</organism>
<name>A0A364Y4V6_9BACT</name>
<keyword evidence="1" id="KW-1133">Transmembrane helix</keyword>
<sequence>MKNFIHTTASVSFIIWGIGYLAYDVPNIFHLFLLVACIAAAIRLWAFKPSKTKKKRHMDINSSRVDDHTI</sequence>
<evidence type="ECO:0000313" key="2">
    <source>
        <dbReference type="EMBL" id="RAW02028.1"/>
    </source>
</evidence>
<keyword evidence="3" id="KW-1185">Reference proteome</keyword>
<evidence type="ECO:0008006" key="4">
    <source>
        <dbReference type="Google" id="ProtNLM"/>
    </source>
</evidence>
<accession>A0A364Y4V6</accession>
<keyword evidence="1" id="KW-0472">Membrane</keyword>
<protein>
    <recommendedName>
        <fullName evidence="4">Lmo0937 family membrane protein</fullName>
    </recommendedName>
</protein>
<reference evidence="2 3" key="1">
    <citation type="submission" date="2018-06" db="EMBL/GenBank/DDBJ databases">
        <title>Chryseolinea flavus sp. nov., a member of the phylum Bacteroidetes isolated from soil.</title>
        <authorList>
            <person name="Li Y."/>
            <person name="Wang J."/>
        </authorList>
    </citation>
    <scope>NUCLEOTIDE SEQUENCE [LARGE SCALE GENOMIC DNA]</scope>
    <source>
        <strain evidence="2 3">SDU1-6</strain>
    </source>
</reference>
<gene>
    <name evidence="2" type="ORF">DQQ10_05585</name>
</gene>